<evidence type="ECO:0000256" key="6">
    <source>
        <dbReference type="ARBA" id="ARBA00023004"/>
    </source>
</evidence>
<dbReference type="SFLD" id="SFLDG01386">
    <property type="entry name" value="main_SPASM_domain-containing"/>
    <property type="match status" value="1"/>
</dbReference>
<evidence type="ECO:0000313" key="11">
    <source>
        <dbReference type="Proteomes" id="UP000617145"/>
    </source>
</evidence>
<dbReference type="Pfam" id="PF04055">
    <property type="entry name" value="Radical_SAM"/>
    <property type="match status" value="1"/>
</dbReference>
<dbReference type="GO" id="GO:0032324">
    <property type="term" value="P:molybdopterin cofactor biosynthetic process"/>
    <property type="evidence" value="ECO:0007669"/>
    <property type="project" value="UniProtKB-ARBA"/>
</dbReference>
<dbReference type="InterPro" id="IPR058240">
    <property type="entry name" value="rSAM_sf"/>
</dbReference>
<feature type="binding site" evidence="8">
    <location>
        <position position="22"/>
    </location>
    <ligand>
        <name>[4Fe-4S] cluster</name>
        <dbReference type="ChEBI" id="CHEBI:49883"/>
        <note>4Fe-4S-S-AdoMet</note>
    </ligand>
</feature>
<sequence>MTQPKPPIAMLAELTHRCPLSCPYCSNPVEMARQDSELATQDWIRVFREAADLGVLQLHLSGGEPASRRDLEELVAAARDAGLYTNLITSGIGLSERRLRALDAAGLDHVQLSLQGTTPEMADEIGGYTGGFKRKMQVADWIGQIGFPLTLNAVLHRRNLHQLPRAIEMAVEMGARRIEVATVQFHGWALKNRDALMPTREQAAEATRIVTEARQALKGTLVIDYVPADYHSDYPKRCMGGWGSTGLNVTPEGLVLPCHAAQTITHLTFQSVRDASLSGIWHDGPAFNAYRGTDWMPEPCASCERKTVDFGGCRCQAMALVGDASATDPVCVKSPHHVDLQARAEAHAAAEAPLVYRTAPGRRVEEPAQ</sequence>
<dbReference type="PIRSF" id="PIRSF037420">
    <property type="entry name" value="PQQ_syn_pqqE"/>
    <property type="match status" value="1"/>
</dbReference>
<dbReference type="RefSeq" id="WP_188791137.1">
    <property type="nucleotide sequence ID" value="NZ_BMJV01000006.1"/>
</dbReference>
<dbReference type="InterPro" id="IPR007197">
    <property type="entry name" value="rSAM"/>
</dbReference>
<dbReference type="InterPro" id="IPR023885">
    <property type="entry name" value="4Fe4S-binding_SPASM_dom"/>
</dbReference>
<dbReference type="InterPro" id="IPR000385">
    <property type="entry name" value="MoaA_NifB_PqqE_Fe-S-bd_CS"/>
</dbReference>
<dbReference type="SFLD" id="SFLDS00029">
    <property type="entry name" value="Radical_SAM"/>
    <property type="match status" value="1"/>
</dbReference>
<evidence type="ECO:0000313" key="10">
    <source>
        <dbReference type="EMBL" id="GGG79606.1"/>
    </source>
</evidence>
<evidence type="ECO:0000256" key="3">
    <source>
        <dbReference type="ARBA" id="ARBA00022723"/>
    </source>
</evidence>
<dbReference type="UniPathway" id="UPA00539"/>
<comment type="pathway">
    <text evidence="8">Cofactor biosynthesis; pyrroloquinoline quinone biosynthesis.</text>
</comment>
<feature type="domain" description="Radical SAM core" evidence="9">
    <location>
        <begin position="4"/>
        <end position="221"/>
    </location>
</feature>
<evidence type="ECO:0000256" key="1">
    <source>
        <dbReference type="ARBA" id="ARBA00022485"/>
    </source>
</evidence>
<dbReference type="Pfam" id="PF13186">
    <property type="entry name" value="SPASM"/>
    <property type="match status" value="1"/>
</dbReference>
<dbReference type="Proteomes" id="UP000617145">
    <property type="component" value="Unassembled WGS sequence"/>
</dbReference>
<dbReference type="SMART" id="SM00729">
    <property type="entry name" value="Elp3"/>
    <property type="match status" value="1"/>
</dbReference>
<dbReference type="Gene3D" id="3.20.20.70">
    <property type="entry name" value="Aldolase class I"/>
    <property type="match status" value="1"/>
</dbReference>
<dbReference type="GO" id="GO:0005506">
    <property type="term" value="F:iron ion binding"/>
    <property type="evidence" value="ECO:0007669"/>
    <property type="project" value="UniProtKB-UniRule"/>
</dbReference>
<dbReference type="PROSITE" id="PS01305">
    <property type="entry name" value="MOAA_NIFB_PQQE"/>
    <property type="match status" value="1"/>
</dbReference>
<dbReference type="InterPro" id="IPR006638">
    <property type="entry name" value="Elp3/MiaA/NifB-like_rSAM"/>
</dbReference>
<dbReference type="SFLD" id="SFLDG01067">
    <property type="entry name" value="SPASM/twitch_domain_containing"/>
    <property type="match status" value="1"/>
</dbReference>
<feature type="binding site" evidence="8">
    <location>
        <position position="18"/>
    </location>
    <ligand>
        <name>[4Fe-4S] cluster</name>
        <dbReference type="ChEBI" id="CHEBI:49883"/>
        <note>4Fe-4S-S-AdoMet</note>
    </ligand>
</feature>
<protein>
    <recommendedName>
        <fullName evidence="8">PqqA peptide cyclase</fullName>
        <ecNumber evidence="8">1.21.98.4</ecNumber>
    </recommendedName>
    <alternativeName>
        <fullName evidence="8">Coenzyme PQQ synthesis protein E</fullName>
    </alternativeName>
</protein>
<dbReference type="GO" id="GO:1904047">
    <property type="term" value="F:S-adenosyl-L-methionine binding"/>
    <property type="evidence" value="ECO:0007669"/>
    <property type="project" value="UniProtKB-UniRule"/>
</dbReference>
<comment type="catalytic activity">
    <reaction evidence="8">
        <text>[PQQ precursor protein] + S-adenosyl-L-methionine = E-Y cross-linked-[PQQ precursor protein] + 5'-deoxyadenosine + L-methionine + H(+)</text>
        <dbReference type="Rhea" id="RHEA:56836"/>
        <dbReference type="Rhea" id="RHEA-COMP:14800"/>
        <dbReference type="Rhea" id="RHEA-COMP:14801"/>
        <dbReference type="ChEBI" id="CHEBI:15378"/>
        <dbReference type="ChEBI" id="CHEBI:17319"/>
        <dbReference type="ChEBI" id="CHEBI:57844"/>
        <dbReference type="ChEBI" id="CHEBI:59789"/>
        <dbReference type="ChEBI" id="CHEBI:141026"/>
        <dbReference type="ChEBI" id="CHEBI:141027"/>
        <dbReference type="EC" id="1.21.98.4"/>
    </reaction>
</comment>
<keyword evidence="2 8" id="KW-0949">S-adenosyl-L-methionine</keyword>
<keyword evidence="6 8" id="KW-0408">Iron</keyword>
<dbReference type="InterPro" id="IPR013785">
    <property type="entry name" value="Aldolase_TIM"/>
</dbReference>
<evidence type="ECO:0000256" key="2">
    <source>
        <dbReference type="ARBA" id="ARBA00022691"/>
    </source>
</evidence>
<dbReference type="CDD" id="cd01335">
    <property type="entry name" value="Radical_SAM"/>
    <property type="match status" value="1"/>
</dbReference>
<comment type="cofactor">
    <cofactor evidence="8">
        <name>[4Fe-4S] cluster</name>
        <dbReference type="ChEBI" id="CHEBI:49883"/>
    </cofactor>
    <text evidence="8">Binds 1 [4Fe-4S] cluster. The cluster is coordinated with 3 cysteines and an exchangeable S-adenosyl-L-methionine.</text>
</comment>
<proteinExistence type="inferred from homology"/>
<keyword evidence="3 8" id="KW-0479">Metal-binding</keyword>
<dbReference type="PROSITE" id="PS51918">
    <property type="entry name" value="RADICAL_SAM"/>
    <property type="match status" value="1"/>
</dbReference>
<gene>
    <name evidence="8 10" type="primary">pqqE</name>
    <name evidence="10" type="ORF">GCM10011415_31050</name>
</gene>
<dbReference type="NCBIfam" id="TIGR04085">
    <property type="entry name" value="rSAM_more_4Fe4S"/>
    <property type="match status" value="1"/>
</dbReference>
<comment type="function">
    <text evidence="8">Catalyzes the cross-linking of a glutamate residue and a tyrosine residue in the PqqA protein as part of the biosynthesis of pyrroloquinoline quinone (PQQ).</text>
</comment>
<name>A0A8J2ZM70_9RHOB</name>
<dbReference type="CDD" id="cd21119">
    <property type="entry name" value="SPASM_PqqE"/>
    <property type="match status" value="1"/>
</dbReference>
<comment type="subunit">
    <text evidence="8">Interacts with PqqD. The interaction is necessary for activity of PqqE.</text>
</comment>
<dbReference type="GO" id="GO:0051539">
    <property type="term" value="F:4 iron, 4 sulfur cluster binding"/>
    <property type="evidence" value="ECO:0007669"/>
    <property type="project" value="UniProtKB-KW"/>
</dbReference>
<evidence type="ECO:0000256" key="4">
    <source>
        <dbReference type="ARBA" id="ARBA00022905"/>
    </source>
</evidence>
<dbReference type="PANTHER" id="PTHR11228">
    <property type="entry name" value="RADICAL SAM DOMAIN PROTEIN"/>
    <property type="match status" value="1"/>
</dbReference>
<evidence type="ECO:0000256" key="8">
    <source>
        <dbReference type="HAMAP-Rule" id="MF_00660"/>
    </source>
</evidence>
<reference evidence="10" key="2">
    <citation type="submission" date="2020-09" db="EMBL/GenBank/DDBJ databases">
        <authorList>
            <person name="Sun Q."/>
            <person name="Zhou Y."/>
        </authorList>
    </citation>
    <scope>NUCLEOTIDE SEQUENCE</scope>
    <source>
        <strain evidence="10">CGMCC 1.15762</strain>
    </source>
</reference>
<dbReference type="NCBIfam" id="TIGR02109">
    <property type="entry name" value="PQQ_syn_pqqE"/>
    <property type="match status" value="1"/>
</dbReference>
<dbReference type="EMBL" id="BMJV01000006">
    <property type="protein sequence ID" value="GGG79606.1"/>
    <property type="molecule type" value="Genomic_DNA"/>
</dbReference>
<keyword evidence="5 8" id="KW-0560">Oxidoreductase</keyword>
<comment type="similarity">
    <text evidence="8">Belongs to the radical SAM superfamily. PqqE family.</text>
</comment>
<keyword evidence="11" id="KW-1185">Reference proteome</keyword>
<evidence type="ECO:0000256" key="7">
    <source>
        <dbReference type="ARBA" id="ARBA00023014"/>
    </source>
</evidence>
<dbReference type="InterPro" id="IPR017200">
    <property type="entry name" value="PqqE-like"/>
</dbReference>
<reference evidence="10" key="1">
    <citation type="journal article" date="2014" name="Int. J. Syst. Evol. Microbiol.">
        <title>Complete genome sequence of Corynebacterium casei LMG S-19264T (=DSM 44701T), isolated from a smear-ripened cheese.</title>
        <authorList>
            <consortium name="US DOE Joint Genome Institute (JGI-PGF)"/>
            <person name="Walter F."/>
            <person name="Albersmeier A."/>
            <person name="Kalinowski J."/>
            <person name="Ruckert C."/>
        </authorList>
    </citation>
    <scope>NUCLEOTIDE SEQUENCE</scope>
    <source>
        <strain evidence="10">CGMCC 1.15762</strain>
    </source>
</reference>
<accession>A0A8J2ZM70</accession>
<dbReference type="SFLD" id="SFLDF00280">
    <property type="entry name" value="coenzyme_PQQ_synthesis_protein"/>
    <property type="match status" value="1"/>
</dbReference>
<keyword evidence="4 8" id="KW-0884">PQQ biosynthesis</keyword>
<dbReference type="SUPFAM" id="SSF102114">
    <property type="entry name" value="Radical SAM enzymes"/>
    <property type="match status" value="1"/>
</dbReference>
<keyword evidence="7 8" id="KW-0411">Iron-sulfur</keyword>
<dbReference type="AlphaFoldDB" id="A0A8J2ZM70"/>
<dbReference type="EC" id="1.21.98.4" evidence="8"/>
<keyword evidence="1 8" id="KW-0004">4Fe-4S</keyword>
<dbReference type="GO" id="GO:0018189">
    <property type="term" value="P:pyrroloquinoline quinone biosynthetic process"/>
    <property type="evidence" value="ECO:0007669"/>
    <property type="project" value="UniProtKB-UniRule"/>
</dbReference>
<evidence type="ECO:0000256" key="5">
    <source>
        <dbReference type="ARBA" id="ARBA00023002"/>
    </source>
</evidence>
<feature type="binding site" evidence="8">
    <location>
        <position position="25"/>
    </location>
    <ligand>
        <name>[4Fe-4S] cluster</name>
        <dbReference type="ChEBI" id="CHEBI:49883"/>
        <note>4Fe-4S-S-AdoMet</note>
    </ligand>
</feature>
<dbReference type="GO" id="GO:0009975">
    <property type="term" value="F:cyclase activity"/>
    <property type="evidence" value="ECO:0007669"/>
    <property type="project" value="UniProtKB-UniRule"/>
</dbReference>
<dbReference type="HAMAP" id="MF_00660">
    <property type="entry name" value="PqqE"/>
    <property type="match status" value="1"/>
</dbReference>
<dbReference type="InterPro" id="IPR011843">
    <property type="entry name" value="PQQ_synth_PqqE_bac"/>
</dbReference>
<organism evidence="10 11">
    <name type="scientific">Salipiger pallidus</name>
    <dbReference type="NCBI Taxonomy" id="1775170"/>
    <lineage>
        <taxon>Bacteria</taxon>
        <taxon>Pseudomonadati</taxon>
        <taxon>Pseudomonadota</taxon>
        <taxon>Alphaproteobacteria</taxon>
        <taxon>Rhodobacterales</taxon>
        <taxon>Roseobacteraceae</taxon>
        <taxon>Salipiger</taxon>
    </lineage>
</organism>
<dbReference type="InterPro" id="IPR050377">
    <property type="entry name" value="Radical_SAM_PqqE_MftC-like"/>
</dbReference>
<dbReference type="GO" id="GO:0016491">
    <property type="term" value="F:oxidoreductase activity"/>
    <property type="evidence" value="ECO:0007669"/>
    <property type="project" value="UniProtKB-KW"/>
</dbReference>
<dbReference type="PANTHER" id="PTHR11228:SF7">
    <property type="entry name" value="PQQA PEPTIDE CYCLASE"/>
    <property type="match status" value="1"/>
</dbReference>
<comment type="caution">
    <text evidence="10">The sequence shown here is derived from an EMBL/GenBank/DDBJ whole genome shotgun (WGS) entry which is preliminary data.</text>
</comment>
<evidence type="ECO:0000259" key="9">
    <source>
        <dbReference type="PROSITE" id="PS51918"/>
    </source>
</evidence>